<name>A0A1Z3HTL4_9CYAN</name>
<proteinExistence type="predicted"/>
<accession>A0A1Z3HTL4</accession>
<protein>
    <submittedName>
        <fullName evidence="1">Uncharacterized protein</fullName>
    </submittedName>
</protein>
<keyword evidence="2" id="KW-1185">Reference proteome</keyword>
<evidence type="ECO:0000313" key="1">
    <source>
        <dbReference type="EMBL" id="ASC73467.1"/>
    </source>
</evidence>
<dbReference type="KEGG" id="hhg:XM38_044340"/>
<sequence>MPLSAEAIDERASAHIEAQRNPQRGRPHLIHRVRCDWVKLLD</sequence>
<organism evidence="1 2">
    <name type="scientific">Halomicronema hongdechloris C2206</name>
    <dbReference type="NCBI Taxonomy" id="1641165"/>
    <lineage>
        <taxon>Bacteria</taxon>
        <taxon>Bacillati</taxon>
        <taxon>Cyanobacteriota</taxon>
        <taxon>Cyanophyceae</taxon>
        <taxon>Nodosilineales</taxon>
        <taxon>Nodosilineaceae</taxon>
        <taxon>Halomicronema</taxon>
    </lineage>
</organism>
<evidence type="ECO:0000313" key="2">
    <source>
        <dbReference type="Proteomes" id="UP000191901"/>
    </source>
</evidence>
<dbReference type="EMBL" id="CP021983">
    <property type="protein sequence ID" value="ASC73467.1"/>
    <property type="molecule type" value="Genomic_DNA"/>
</dbReference>
<reference evidence="1 2" key="1">
    <citation type="journal article" date="2016" name="Biochim. Biophys. Acta">
        <title>Characterization of red-shifted phycobilisomes isolated from the chlorophyll f-containing cyanobacterium Halomicronema hongdechloris.</title>
        <authorList>
            <person name="Li Y."/>
            <person name="Lin Y."/>
            <person name="Garvey C.J."/>
            <person name="Birch D."/>
            <person name="Corkery R.W."/>
            <person name="Loughlin P.C."/>
            <person name="Scheer H."/>
            <person name="Willows R.D."/>
            <person name="Chen M."/>
        </authorList>
    </citation>
    <scope>NUCLEOTIDE SEQUENCE [LARGE SCALE GENOMIC DNA]</scope>
    <source>
        <strain evidence="1 2">C2206</strain>
    </source>
</reference>
<dbReference type="AlphaFoldDB" id="A0A1Z3HTL4"/>
<gene>
    <name evidence="1" type="ORF">XM38_044340</name>
</gene>
<dbReference type="Proteomes" id="UP000191901">
    <property type="component" value="Chromosome"/>
</dbReference>